<comment type="caution">
    <text evidence="1">The sequence shown here is derived from an EMBL/GenBank/DDBJ whole genome shotgun (WGS) entry which is preliminary data.</text>
</comment>
<evidence type="ECO:0000313" key="2">
    <source>
        <dbReference type="Proteomes" id="UP000886520"/>
    </source>
</evidence>
<reference evidence="1" key="1">
    <citation type="submission" date="2021-01" db="EMBL/GenBank/DDBJ databases">
        <title>Adiantum capillus-veneris genome.</title>
        <authorList>
            <person name="Fang Y."/>
            <person name="Liao Q."/>
        </authorList>
    </citation>
    <scope>NUCLEOTIDE SEQUENCE</scope>
    <source>
        <strain evidence="1">H3</strain>
        <tissue evidence="1">Leaf</tissue>
    </source>
</reference>
<proteinExistence type="predicted"/>
<gene>
    <name evidence="1" type="ORF">GOP47_0016001</name>
</gene>
<dbReference type="PROSITE" id="PS51257">
    <property type="entry name" value="PROKAR_LIPOPROTEIN"/>
    <property type="match status" value="1"/>
</dbReference>
<dbReference type="OrthoDB" id="1909252at2759"/>
<sequence>MAMADRMKEGLLRLGNLSLLAIAVGCGYAGYNMNVSEDAVAKKERIHHEQSLAHRRRVEKTFFQLARQYDLKVDELIKKRDEVYKIRDETQTLSARVLQHSMRLAVKYKSFRSS</sequence>
<keyword evidence="2" id="KW-1185">Reference proteome</keyword>
<dbReference type="EMBL" id="JABFUD020000015">
    <property type="protein sequence ID" value="KAI5069700.1"/>
    <property type="molecule type" value="Genomic_DNA"/>
</dbReference>
<dbReference type="AlphaFoldDB" id="A0A9D4ZDR6"/>
<name>A0A9D4ZDR6_ADICA</name>
<protein>
    <submittedName>
        <fullName evidence="1">Uncharacterized protein</fullName>
    </submittedName>
</protein>
<organism evidence="1 2">
    <name type="scientific">Adiantum capillus-veneris</name>
    <name type="common">Maidenhair fern</name>
    <dbReference type="NCBI Taxonomy" id="13818"/>
    <lineage>
        <taxon>Eukaryota</taxon>
        <taxon>Viridiplantae</taxon>
        <taxon>Streptophyta</taxon>
        <taxon>Embryophyta</taxon>
        <taxon>Tracheophyta</taxon>
        <taxon>Polypodiopsida</taxon>
        <taxon>Polypodiidae</taxon>
        <taxon>Polypodiales</taxon>
        <taxon>Pteridineae</taxon>
        <taxon>Pteridaceae</taxon>
        <taxon>Vittarioideae</taxon>
        <taxon>Adiantum</taxon>
    </lineage>
</organism>
<evidence type="ECO:0000313" key="1">
    <source>
        <dbReference type="EMBL" id="KAI5069700.1"/>
    </source>
</evidence>
<dbReference type="Proteomes" id="UP000886520">
    <property type="component" value="Chromosome 15"/>
</dbReference>
<accession>A0A9D4ZDR6</accession>